<evidence type="ECO:0000259" key="2">
    <source>
        <dbReference type="PROSITE" id="PS51203"/>
    </source>
</evidence>
<dbReference type="PANTHER" id="PTHR11527">
    <property type="entry name" value="HEAT-SHOCK PROTEIN 20 FAMILY MEMBER"/>
    <property type="match status" value="1"/>
</dbReference>
<dbReference type="EMBL" id="CAADRM010000084">
    <property type="protein sequence ID" value="VFU13872.1"/>
    <property type="molecule type" value="Genomic_DNA"/>
</dbReference>
<accession>A0A485LYF3</accession>
<reference evidence="3" key="1">
    <citation type="submission" date="2019-03" db="EMBL/GenBank/DDBJ databases">
        <authorList>
            <person name="Hao L."/>
        </authorList>
    </citation>
    <scope>NUCLEOTIDE SEQUENCE</scope>
</reference>
<feature type="domain" description="CS" evidence="2">
    <location>
        <begin position="59"/>
        <end position="169"/>
    </location>
</feature>
<dbReference type="Pfam" id="PF00011">
    <property type="entry name" value="HSP20"/>
    <property type="match status" value="1"/>
</dbReference>
<dbReference type="InterPro" id="IPR007052">
    <property type="entry name" value="CS_dom"/>
</dbReference>
<organism evidence="3">
    <name type="scientific">anaerobic digester metagenome</name>
    <dbReference type="NCBI Taxonomy" id="1263854"/>
    <lineage>
        <taxon>unclassified sequences</taxon>
        <taxon>metagenomes</taxon>
        <taxon>ecological metagenomes</taxon>
    </lineage>
</organism>
<dbReference type="AlphaFoldDB" id="A0A485LYF3"/>
<dbReference type="InterPro" id="IPR002068">
    <property type="entry name" value="A-crystallin/Hsp20_dom"/>
</dbReference>
<dbReference type="CDD" id="cd06464">
    <property type="entry name" value="ACD_sHsps-like"/>
    <property type="match status" value="1"/>
</dbReference>
<proteinExistence type="predicted"/>
<name>A0A485LYF3_9ZZZZ</name>
<dbReference type="PROSITE" id="PS01031">
    <property type="entry name" value="SHSP"/>
    <property type="match status" value="1"/>
</dbReference>
<dbReference type="InterPro" id="IPR008978">
    <property type="entry name" value="HSP20-like_chaperone"/>
</dbReference>
<dbReference type="PROSITE" id="PS51203">
    <property type="entry name" value="CS"/>
    <property type="match status" value="1"/>
</dbReference>
<gene>
    <name evidence="3" type="primary">hspC</name>
    <name evidence="3" type="ORF">SCFA_220089</name>
</gene>
<feature type="domain" description="SHSP" evidence="1">
    <location>
        <begin position="55"/>
        <end position="169"/>
    </location>
</feature>
<dbReference type="SUPFAM" id="SSF49764">
    <property type="entry name" value="HSP20-like chaperones"/>
    <property type="match status" value="1"/>
</dbReference>
<dbReference type="InterPro" id="IPR031107">
    <property type="entry name" value="Small_HSP"/>
</dbReference>
<keyword evidence="3" id="KW-0346">Stress response</keyword>
<evidence type="ECO:0000259" key="1">
    <source>
        <dbReference type="PROSITE" id="PS01031"/>
    </source>
</evidence>
<sequence length="169" mass="19697">MAMRSLTPWRWGRRSVPVSREIETHPLDMFQREMNRLFDDFFKGFGLRPFGEEMEAAGAFYPQVDMTEDENSIYITAELPGIDEKDIDINLSRDSLTIKGEKREEREEKGKESYYMERSFGAFSRVIPIPVEVNPDKAEATFKKGVLNITLPKVEKEKKEQRKIKIKGD</sequence>
<evidence type="ECO:0000313" key="3">
    <source>
        <dbReference type="EMBL" id="VFU13872.1"/>
    </source>
</evidence>
<dbReference type="Gene3D" id="2.60.40.790">
    <property type="match status" value="1"/>
</dbReference>
<protein>
    <submittedName>
        <fullName evidence="3">Small heat shock protein C2</fullName>
    </submittedName>
</protein>